<dbReference type="InterPro" id="IPR025799">
    <property type="entry name" value="Arg_MeTrfase"/>
</dbReference>
<dbReference type="InterPro" id="IPR055135">
    <property type="entry name" value="PRMT_dom"/>
</dbReference>
<keyword evidence="1 6" id="KW-0489">Methyltransferase</keyword>
<dbReference type="AlphaFoldDB" id="A0A8T0I5U8"/>
<dbReference type="PROSITE" id="PS51678">
    <property type="entry name" value="SAM_MT_PRMT"/>
    <property type="match status" value="2"/>
</dbReference>
<accession>A0A8T0I5U8</accession>
<comment type="similarity">
    <text evidence="5">Belongs to the class I-like SAM-binding methyltransferase superfamily. Protein arginine N-methyltransferase family. PRMT7 subfamily.</text>
</comment>
<dbReference type="Gene3D" id="3.40.50.150">
    <property type="entry name" value="Vaccinia Virus protein VP39"/>
    <property type="match status" value="2"/>
</dbReference>
<dbReference type="SUPFAM" id="SSF53335">
    <property type="entry name" value="S-adenosyl-L-methionine-dependent methyltransferases"/>
    <property type="match status" value="2"/>
</dbReference>
<name>A0A8T0I5U8_CERPU</name>
<dbReference type="GO" id="GO:0032259">
    <property type="term" value="P:methylation"/>
    <property type="evidence" value="ECO:0007669"/>
    <property type="project" value="UniProtKB-KW"/>
</dbReference>
<dbReference type="FunFam" id="3.40.50.150:FF:000070">
    <property type="entry name" value="Protein arginine N-methyltransferase 7"/>
    <property type="match status" value="1"/>
</dbReference>
<dbReference type="GO" id="GO:0042054">
    <property type="term" value="F:histone methyltransferase activity"/>
    <property type="evidence" value="ECO:0007669"/>
    <property type="project" value="TreeGrafter"/>
</dbReference>
<evidence type="ECO:0000256" key="3">
    <source>
        <dbReference type="ARBA" id="ARBA00022691"/>
    </source>
</evidence>
<organism evidence="8 9">
    <name type="scientific">Ceratodon purpureus</name>
    <name type="common">Fire moss</name>
    <name type="synonym">Dicranum purpureum</name>
    <dbReference type="NCBI Taxonomy" id="3225"/>
    <lineage>
        <taxon>Eukaryota</taxon>
        <taxon>Viridiplantae</taxon>
        <taxon>Streptophyta</taxon>
        <taxon>Embryophyta</taxon>
        <taxon>Bryophyta</taxon>
        <taxon>Bryophytina</taxon>
        <taxon>Bryopsida</taxon>
        <taxon>Dicranidae</taxon>
        <taxon>Pseudoditrichales</taxon>
        <taxon>Ditrichaceae</taxon>
        <taxon>Ceratodon</taxon>
    </lineage>
</organism>
<protein>
    <recommendedName>
        <fullName evidence="5">Protein arginine N-methyltransferase</fullName>
        <ecNumber evidence="5">2.1.1.-</ecNumber>
    </recommendedName>
</protein>
<dbReference type="FunFam" id="3.40.50.150:FF:000167">
    <property type="entry name" value="Protein arginine N-methyltransferase"/>
    <property type="match status" value="1"/>
</dbReference>
<evidence type="ECO:0000259" key="7">
    <source>
        <dbReference type="Pfam" id="PF22528"/>
    </source>
</evidence>
<proteinExistence type="inferred from homology"/>
<dbReference type="Pfam" id="PF22528">
    <property type="entry name" value="PRMT_C"/>
    <property type="match status" value="2"/>
</dbReference>
<dbReference type="FunFam" id="2.70.160.11:FF:000017">
    <property type="entry name" value="Protein arginine N-methyltransferase 1.6"/>
    <property type="match status" value="1"/>
</dbReference>
<comment type="function">
    <text evidence="5">Arginine methyltransferase that can both catalyze the formation of omega-N monomethylarginine (MMA) and symmetrical dimethylarginine (sDMA).</text>
</comment>
<keyword evidence="3 6" id="KW-0949">S-adenosyl-L-methionine</keyword>
<gene>
    <name evidence="8" type="ORF">KC19_5G202800</name>
</gene>
<dbReference type="PIRSF" id="PIRSF036946">
    <property type="entry name" value="Arg_N-mtase"/>
    <property type="match status" value="1"/>
</dbReference>
<dbReference type="InterPro" id="IPR029063">
    <property type="entry name" value="SAM-dependent_MTases_sf"/>
</dbReference>
<evidence type="ECO:0000256" key="5">
    <source>
        <dbReference type="PIRNR" id="PIRNR036946"/>
    </source>
</evidence>
<keyword evidence="4" id="KW-0677">Repeat</keyword>
<keyword evidence="2 6" id="KW-0808">Transferase</keyword>
<dbReference type="Gene3D" id="2.70.160.11">
    <property type="entry name" value="Hnrnp arginine n-methyltransferase1"/>
    <property type="match status" value="2"/>
</dbReference>
<dbReference type="Proteomes" id="UP000822688">
    <property type="component" value="Chromosome 5"/>
</dbReference>
<dbReference type="EC" id="2.1.1.-" evidence="5"/>
<dbReference type="OrthoDB" id="412876at2759"/>
<sequence length="744" mass="82240">MEQLRSRAMAPKQGAVPSSAVMMQQSLNKLTGQVEWNVVRLHDDQDDGGEFGGLAEEVSEALTMTTYLDMLNDTTRNRAYHLAIQKAVKGARHVLDIGAGTGLLSMMAWRSMREEGRSKEDEGSITACESFLPMFKLARKLLRTNKVGAGVRLIHKRSDEMEVGIDMHCRADVLISEILDSELLGEGLIPSLRHAHENLLIPNARCVPHRATIYAQLVECEHLWKCHDLPGVESRLADGVVLGQSDYNQFQGRSAAMHVDPLARQMHLLSEPFEVFTFELSRAPDECGQHQRSVAITNDGRAHALVSWWVLQLDVEGEIFYSTGPKWIKHASAYENPEFDLQIEWCEHWKQVVWFLPGKGLLVSSGDEVLVTASHDAVSVSYNVMSSQGSGMPQEEIAKHNIDCPVLFEASMTPDRIGVLGHEPWREGVRLAAETALRCQKSSVCVVLDDSLLMTMASASADASVQVIAMFPGRAVGQEYVDDLSRTMGPNVGSINVMNEKATSLTPENLGGRKVDVLMAEPYYTSSSKMLPWRSLRFWYERTHLTSLLSENARLLPCRASLRGVAVNMPDFWKSRRFIKSVEGFDHSSINSVFGACGELPLPHEVPILPYAVWQCGQYEELTDVFTVMEFDFSHPIQTMEGVTEVAVSRTGPCHGIVLWMDWSLNPDGSLVLSTGPAGGRPTFWKQGVKLFRSPIEVGAAGAQQKSHLSPPASLNEESANSLMKVAGLFNSCNGDLNVTVSFS</sequence>
<evidence type="ECO:0000256" key="6">
    <source>
        <dbReference type="PROSITE-ProRule" id="PRU01015"/>
    </source>
</evidence>
<dbReference type="PANTHER" id="PTHR11006:SF4">
    <property type="entry name" value="PROTEIN ARGININE N-METHYLTRANSFERASE 7"/>
    <property type="match status" value="1"/>
</dbReference>
<dbReference type="InterPro" id="IPR014644">
    <property type="entry name" value="MeTrfase_PRMT7"/>
</dbReference>
<dbReference type="EMBL" id="CM026425">
    <property type="protein sequence ID" value="KAG0578071.1"/>
    <property type="molecule type" value="Genomic_DNA"/>
</dbReference>
<feature type="domain" description="Protein arginine N-methyltransferase" evidence="7">
    <location>
        <begin position="209"/>
        <end position="376"/>
    </location>
</feature>
<evidence type="ECO:0000313" key="9">
    <source>
        <dbReference type="Proteomes" id="UP000822688"/>
    </source>
</evidence>
<dbReference type="PANTHER" id="PTHR11006">
    <property type="entry name" value="PROTEIN ARGININE N-METHYLTRANSFERASE"/>
    <property type="match status" value="1"/>
</dbReference>
<evidence type="ECO:0000256" key="4">
    <source>
        <dbReference type="ARBA" id="ARBA00022737"/>
    </source>
</evidence>
<evidence type="ECO:0000256" key="1">
    <source>
        <dbReference type="ARBA" id="ARBA00022603"/>
    </source>
</evidence>
<dbReference type="GO" id="GO:0016274">
    <property type="term" value="F:protein-arginine N-methyltransferase activity"/>
    <property type="evidence" value="ECO:0007669"/>
    <property type="project" value="InterPro"/>
</dbReference>
<keyword evidence="9" id="KW-1185">Reference proteome</keyword>
<comment type="caution">
    <text evidence="8">The sequence shown here is derived from an EMBL/GenBank/DDBJ whole genome shotgun (WGS) entry which is preliminary data.</text>
</comment>
<reference evidence="8" key="1">
    <citation type="submission" date="2020-06" db="EMBL/GenBank/DDBJ databases">
        <title>WGS assembly of Ceratodon purpureus strain R40.</title>
        <authorList>
            <person name="Carey S.B."/>
            <person name="Jenkins J."/>
            <person name="Shu S."/>
            <person name="Lovell J.T."/>
            <person name="Sreedasyam A."/>
            <person name="Maumus F."/>
            <person name="Tiley G.P."/>
            <person name="Fernandez-Pozo N."/>
            <person name="Barry K."/>
            <person name="Chen C."/>
            <person name="Wang M."/>
            <person name="Lipzen A."/>
            <person name="Daum C."/>
            <person name="Saski C.A."/>
            <person name="Payton A.C."/>
            <person name="Mcbreen J.C."/>
            <person name="Conrad R.E."/>
            <person name="Kollar L.M."/>
            <person name="Olsson S."/>
            <person name="Huttunen S."/>
            <person name="Landis J.B."/>
            <person name="Wickett N.J."/>
            <person name="Johnson M.G."/>
            <person name="Rensing S.A."/>
            <person name="Grimwood J."/>
            <person name="Schmutz J."/>
            <person name="Mcdaniel S.F."/>
        </authorList>
    </citation>
    <scope>NUCLEOTIDE SEQUENCE</scope>
    <source>
        <strain evidence="8">R40</strain>
    </source>
</reference>
<feature type="domain" description="Protein arginine N-methyltransferase" evidence="7">
    <location>
        <begin position="578"/>
        <end position="699"/>
    </location>
</feature>
<evidence type="ECO:0000313" key="8">
    <source>
        <dbReference type="EMBL" id="KAG0578071.1"/>
    </source>
</evidence>
<evidence type="ECO:0000256" key="2">
    <source>
        <dbReference type="ARBA" id="ARBA00022679"/>
    </source>
</evidence>